<dbReference type="Proteomes" id="UP000006911">
    <property type="component" value="Unassembled WGS sequence"/>
</dbReference>
<evidence type="ECO:0000256" key="1">
    <source>
        <dbReference type="SAM" id="MobiDB-lite"/>
    </source>
</evidence>
<feature type="region of interest" description="Disordered" evidence="1">
    <location>
        <begin position="96"/>
        <end position="123"/>
    </location>
</feature>
<accession>D5G498</accession>
<keyword evidence="3" id="KW-1185">Reference proteome</keyword>
<feature type="region of interest" description="Disordered" evidence="1">
    <location>
        <begin position="1"/>
        <end position="37"/>
    </location>
</feature>
<dbReference type="KEGG" id="tml:GSTUM_00004013001"/>
<evidence type="ECO:0000313" key="2">
    <source>
        <dbReference type="EMBL" id="CAZ79341.1"/>
    </source>
</evidence>
<sequence length="140" mass="15644">MRYAERATNQLKRAKMRGNPEISTDTRHSRRKLRRAASPLDSISDLPFLQPNSGACFFLSFFFSLRKFYDTVGGLGQGSGAKRGSPSRLVDIHPFIRPKHRGPTPPSPPTLPRHATIPHSQTTDSQPLLRLDIGYAVLVH</sequence>
<name>D5G498_TUBMM</name>
<organism evidence="2 3">
    <name type="scientific">Tuber melanosporum (strain Mel28)</name>
    <name type="common">Perigord black truffle</name>
    <dbReference type="NCBI Taxonomy" id="656061"/>
    <lineage>
        <taxon>Eukaryota</taxon>
        <taxon>Fungi</taxon>
        <taxon>Dikarya</taxon>
        <taxon>Ascomycota</taxon>
        <taxon>Pezizomycotina</taxon>
        <taxon>Pezizomycetes</taxon>
        <taxon>Pezizales</taxon>
        <taxon>Tuberaceae</taxon>
        <taxon>Tuber</taxon>
    </lineage>
</organism>
<reference evidence="2 3" key="1">
    <citation type="journal article" date="2010" name="Nature">
        <title>Perigord black truffle genome uncovers evolutionary origins and mechanisms of symbiosis.</title>
        <authorList>
            <person name="Martin F."/>
            <person name="Kohler A."/>
            <person name="Murat C."/>
            <person name="Balestrini R."/>
            <person name="Coutinho P.M."/>
            <person name="Jaillon O."/>
            <person name="Montanini B."/>
            <person name="Morin E."/>
            <person name="Noel B."/>
            <person name="Percudani R."/>
            <person name="Porcel B."/>
            <person name="Rubini A."/>
            <person name="Amicucci A."/>
            <person name="Amselem J."/>
            <person name="Anthouard V."/>
            <person name="Arcioni S."/>
            <person name="Artiguenave F."/>
            <person name="Aury J.M."/>
            <person name="Ballario P."/>
            <person name="Bolchi A."/>
            <person name="Brenna A."/>
            <person name="Brun A."/>
            <person name="Buee M."/>
            <person name="Cantarel B."/>
            <person name="Chevalier G."/>
            <person name="Couloux A."/>
            <person name="Da Silva C."/>
            <person name="Denoeud F."/>
            <person name="Duplessis S."/>
            <person name="Ghignone S."/>
            <person name="Hilselberger B."/>
            <person name="Iotti M."/>
            <person name="Marcais B."/>
            <person name="Mello A."/>
            <person name="Miranda M."/>
            <person name="Pacioni G."/>
            <person name="Quesneville H."/>
            <person name="Riccioni C."/>
            <person name="Ruotolo R."/>
            <person name="Splivallo R."/>
            <person name="Stocchi V."/>
            <person name="Tisserant E."/>
            <person name="Viscomi A.R."/>
            <person name="Zambonelli A."/>
            <person name="Zampieri E."/>
            <person name="Henrissat B."/>
            <person name="Lebrun M.H."/>
            <person name="Paolocci F."/>
            <person name="Bonfante P."/>
            <person name="Ottonello S."/>
            <person name="Wincker P."/>
        </authorList>
    </citation>
    <scope>NUCLEOTIDE SEQUENCE [LARGE SCALE GENOMIC DNA]</scope>
    <source>
        <strain evidence="2 3">Mel28</strain>
    </source>
</reference>
<gene>
    <name evidence="2" type="ORF">GSTUM_00004013001</name>
</gene>
<dbReference type="GeneID" id="9184966"/>
<proteinExistence type="predicted"/>
<dbReference type="InParanoid" id="D5G498"/>
<dbReference type="AlphaFoldDB" id="D5G498"/>
<dbReference type="HOGENOM" id="CLU_1836578_0_0_1"/>
<dbReference type="EMBL" id="FN429986">
    <property type="protein sequence ID" value="CAZ79341.1"/>
    <property type="molecule type" value="Genomic_DNA"/>
</dbReference>
<evidence type="ECO:0000313" key="3">
    <source>
        <dbReference type="Proteomes" id="UP000006911"/>
    </source>
</evidence>
<protein>
    <submittedName>
        <fullName evidence="2">(Perigord truffle) hypothetical protein</fullName>
    </submittedName>
</protein>
<dbReference type="RefSeq" id="XP_002835220.1">
    <property type="nucleotide sequence ID" value="XM_002835174.1"/>
</dbReference>